<dbReference type="PANTHER" id="PTHR43794">
    <property type="entry name" value="AMINOHYDROLASE SSNA-RELATED"/>
    <property type="match status" value="1"/>
</dbReference>
<dbReference type="SUPFAM" id="SSF51338">
    <property type="entry name" value="Composite domain of metallo-dependent hydrolases"/>
    <property type="match status" value="1"/>
</dbReference>
<evidence type="ECO:0000313" key="3">
    <source>
        <dbReference type="EMBL" id="CAK0786914.1"/>
    </source>
</evidence>
<dbReference type="InterPro" id="IPR011059">
    <property type="entry name" value="Metal-dep_hydrolase_composite"/>
</dbReference>
<sequence>MWQSLTRCIAQESKLLEWLTTLYPAWAHLTGHDVYTACKLAMAELILSGCTTTSDHLYLYPNDVTLDDSIRAAREIGIRFHPTRGVTSLGLSKGGVAPDSCTEDEAACLSDMHRCIGEFHDNSRYSMLRMALAPSTCFNVTDELMVSTARLARRHPGVRLHTHLAETEEETALAQRICGCGLGEHLRDVEWEGEDVWFAHCCFLDKAEVQQLAEKGMGVAHCPSSNLRLASGIAPLKALLRAGVNVGLGVDGTASSGSGHLLQEARMSMLLQRASGSAQAMGAHDSLTMATEGGARNLGRNDIGKIAPGFAADIVAWRMDALGFSGSGRDPVAALLFCTPSVGLVDLSVINGHTVVQDGQLLTLNLQSLIKEHRACSERLCQHLPSSWRAGGNCSASPL</sequence>
<keyword evidence="4" id="KW-1185">Reference proteome</keyword>
<dbReference type="SUPFAM" id="SSF51556">
    <property type="entry name" value="Metallo-dependent hydrolases"/>
    <property type="match status" value="1"/>
</dbReference>
<dbReference type="Proteomes" id="UP001314263">
    <property type="component" value="Unassembled WGS sequence"/>
</dbReference>
<comment type="caution">
    <text evidence="3">The sequence shown here is derived from an EMBL/GenBank/DDBJ whole genome shotgun (WGS) entry which is preliminary data.</text>
</comment>
<dbReference type="GO" id="GO:0016810">
    <property type="term" value="F:hydrolase activity, acting on carbon-nitrogen (but not peptide) bonds"/>
    <property type="evidence" value="ECO:0007669"/>
    <property type="project" value="InterPro"/>
</dbReference>
<dbReference type="InterPro" id="IPR006680">
    <property type="entry name" value="Amidohydro-rel"/>
</dbReference>
<evidence type="ECO:0000313" key="4">
    <source>
        <dbReference type="Proteomes" id="UP001314263"/>
    </source>
</evidence>
<accession>A0AAV1IHW2</accession>
<dbReference type="InterPro" id="IPR032466">
    <property type="entry name" value="Metal_Hydrolase"/>
</dbReference>
<reference evidence="3 4" key="1">
    <citation type="submission" date="2023-10" db="EMBL/GenBank/DDBJ databases">
        <authorList>
            <person name="Maclean D."/>
            <person name="Macfadyen A."/>
        </authorList>
    </citation>
    <scope>NUCLEOTIDE SEQUENCE [LARGE SCALE GENOMIC DNA]</scope>
</reference>
<dbReference type="Gene3D" id="3.20.20.140">
    <property type="entry name" value="Metal-dependent hydrolases"/>
    <property type="match status" value="1"/>
</dbReference>
<keyword evidence="1" id="KW-0378">Hydrolase</keyword>
<dbReference type="EMBL" id="CAUYUE010000016">
    <property type="protein sequence ID" value="CAK0786914.1"/>
    <property type="molecule type" value="Genomic_DNA"/>
</dbReference>
<dbReference type="AlphaFoldDB" id="A0AAV1IHW2"/>
<feature type="domain" description="Amidohydrolase-related" evidence="2">
    <location>
        <begin position="13"/>
        <end position="319"/>
    </location>
</feature>
<dbReference type="PANTHER" id="PTHR43794:SF11">
    <property type="entry name" value="AMIDOHYDROLASE-RELATED DOMAIN-CONTAINING PROTEIN"/>
    <property type="match status" value="1"/>
</dbReference>
<dbReference type="InterPro" id="IPR050287">
    <property type="entry name" value="MTA/SAH_deaminase"/>
</dbReference>
<proteinExistence type="predicted"/>
<dbReference type="Pfam" id="PF01979">
    <property type="entry name" value="Amidohydro_1"/>
    <property type="match status" value="1"/>
</dbReference>
<organism evidence="3 4">
    <name type="scientific">Coccomyxa viridis</name>
    <dbReference type="NCBI Taxonomy" id="1274662"/>
    <lineage>
        <taxon>Eukaryota</taxon>
        <taxon>Viridiplantae</taxon>
        <taxon>Chlorophyta</taxon>
        <taxon>core chlorophytes</taxon>
        <taxon>Trebouxiophyceae</taxon>
        <taxon>Trebouxiophyceae incertae sedis</taxon>
        <taxon>Coccomyxaceae</taxon>
        <taxon>Coccomyxa</taxon>
    </lineage>
</organism>
<evidence type="ECO:0000256" key="1">
    <source>
        <dbReference type="ARBA" id="ARBA00022801"/>
    </source>
</evidence>
<protein>
    <recommendedName>
        <fullName evidence="2">Amidohydrolase-related domain-containing protein</fullName>
    </recommendedName>
</protein>
<dbReference type="Gene3D" id="2.30.40.10">
    <property type="entry name" value="Urease, subunit C, domain 1"/>
    <property type="match status" value="1"/>
</dbReference>
<evidence type="ECO:0000259" key="2">
    <source>
        <dbReference type="Pfam" id="PF01979"/>
    </source>
</evidence>
<name>A0AAV1IHW2_9CHLO</name>
<gene>
    <name evidence="3" type="ORF">CVIRNUC_010128</name>
</gene>